<dbReference type="GO" id="GO:0008726">
    <property type="term" value="F:alkanesulfonate monooxygenase activity"/>
    <property type="evidence" value="ECO:0007669"/>
    <property type="project" value="TreeGrafter"/>
</dbReference>
<comment type="caution">
    <text evidence="7">The sequence shown here is derived from an EMBL/GenBank/DDBJ whole genome shotgun (WGS) entry which is preliminary data.</text>
</comment>
<evidence type="ECO:0000256" key="1">
    <source>
        <dbReference type="ARBA" id="ARBA00022630"/>
    </source>
</evidence>
<evidence type="ECO:0000256" key="2">
    <source>
        <dbReference type="ARBA" id="ARBA00022643"/>
    </source>
</evidence>
<protein>
    <submittedName>
        <fullName evidence="7">Putative F420-dependent oxidoreductase</fullName>
    </submittedName>
</protein>
<dbReference type="InterPro" id="IPR050172">
    <property type="entry name" value="SsuD_RutA_monooxygenase"/>
</dbReference>
<dbReference type="EMBL" id="JACHWR010000002">
    <property type="protein sequence ID" value="MBB3043745.1"/>
    <property type="molecule type" value="Genomic_DNA"/>
</dbReference>
<name>A0A7W4Z3I3_9ACTN</name>
<proteinExistence type="predicted"/>
<dbReference type="Proteomes" id="UP000589626">
    <property type="component" value="Unassembled WGS sequence"/>
</dbReference>
<keyword evidence="4" id="KW-0503">Monooxygenase</keyword>
<evidence type="ECO:0000313" key="7">
    <source>
        <dbReference type="EMBL" id="MBB3043745.1"/>
    </source>
</evidence>
<dbReference type="RefSeq" id="WP_183593520.1">
    <property type="nucleotide sequence ID" value="NZ_JACHWR010000002.1"/>
</dbReference>
<dbReference type="NCBIfam" id="TIGR03619">
    <property type="entry name" value="F420_Rv2161c"/>
    <property type="match status" value="1"/>
</dbReference>
<dbReference type="Gene3D" id="3.20.20.30">
    <property type="entry name" value="Luciferase-like domain"/>
    <property type="match status" value="1"/>
</dbReference>
<dbReference type="GO" id="GO:0046306">
    <property type="term" value="P:alkanesulfonate catabolic process"/>
    <property type="evidence" value="ECO:0007669"/>
    <property type="project" value="TreeGrafter"/>
</dbReference>
<organism evidence="7 8">
    <name type="scientific">Nocardioides soli</name>
    <dbReference type="NCBI Taxonomy" id="1036020"/>
    <lineage>
        <taxon>Bacteria</taxon>
        <taxon>Bacillati</taxon>
        <taxon>Actinomycetota</taxon>
        <taxon>Actinomycetes</taxon>
        <taxon>Propionibacteriales</taxon>
        <taxon>Nocardioidaceae</taxon>
        <taxon>Nocardioides</taxon>
    </lineage>
</organism>
<keyword evidence="3" id="KW-0560">Oxidoreductase</keyword>
<dbReference type="InterPro" id="IPR036661">
    <property type="entry name" value="Luciferase-like_sf"/>
</dbReference>
<evidence type="ECO:0000256" key="5">
    <source>
        <dbReference type="SAM" id="MobiDB-lite"/>
    </source>
</evidence>
<dbReference type="SUPFAM" id="SSF51679">
    <property type="entry name" value="Bacterial luciferase-like"/>
    <property type="match status" value="1"/>
</dbReference>
<gene>
    <name evidence="7" type="ORF">FHU40_003563</name>
</gene>
<accession>A0A7W4Z3I3</accession>
<dbReference type="Pfam" id="PF00296">
    <property type="entry name" value="Bac_luciferase"/>
    <property type="match status" value="1"/>
</dbReference>
<dbReference type="PANTHER" id="PTHR42847:SF4">
    <property type="entry name" value="ALKANESULFONATE MONOOXYGENASE-RELATED"/>
    <property type="match status" value="1"/>
</dbReference>
<dbReference type="PANTHER" id="PTHR42847">
    <property type="entry name" value="ALKANESULFONATE MONOOXYGENASE"/>
    <property type="match status" value="1"/>
</dbReference>
<dbReference type="AlphaFoldDB" id="A0A7W4Z3I3"/>
<dbReference type="InterPro" id="IPR011251">
    <property type="entry name" value="Luciferase-like_dom"/>
</dbReference>
<evidence type="ECO:0000256" key="4">
    <source>
        <dbReference type="ARBA" id="ARBA00023033"/>
    </source>
</evidence>
<feature type="domain" description="Luciferase-like" evidence="6">
    <location>
        <begin position="24"/>
        <end position="209"/>
    </location>
</feature>
<keyword evidence="2" id="KW-0288">FMN</keyword>
<evidence type="ECO:0000256" key="3">
    <source>
        <dbReference type="ARBA" id="ARBA00023002"/>
    </source>
</evidence>
<dbReference type="InterPro" id="IPR019921">
    <property type="entry name" value="Lucif-like_OxRdtase_Rv2161c"/>
</dbReference>
<keyword evidence="8" id="KW-1185">Reference proteome</keyword>
<feature type="region of interest" description="Disordered" evidence="5">
    <location>
        <begin position="158"/>
        <end position="178"/>
    </location>
</feature>
<reference evidence="7 8" key="1">
    <citation type="submission" date="2020-08" db="EMBL/GenBank/DDBJ databases">
        <title>Sequencing the genomes of 1000 actinobacteria strains.</title>
        <authorList>
            <person name="Klenk H.-P."/>
        </authorList>
    </citation>
    <scope>NUCLEOTIDE SEQUENCE [LARGE SCALE GENOMIC DNA]</scope>
    <source>
        <strain evidence="7 8">DSM 105498</strain>
    </source>
</reference>
<evidence type="ECO:0000259" key="6">
    <source>
        <dbReference type="Pfam" id="PF00296"/>
    </source>
</evidence>
<evidence type="ECO:0000313" key="8">
    <source>
        <dbReference type="Proteomes" id="UP000589626"/>
    </source>
</evidence>
<sequence length="310" mass="32835">MRFTFQFPMHAVGNWQTWAGDGSLAEIAVAAEEVGFSAVSATDHPFPGDRWLSHGGHQAFDPFVALSFMAAATERIRLLTLVLVAPYRNPYLAANSAMSLDVLSRGRLIVGIGAGYQRAEMDALGASYEARGATLDAVLGTLRRPWSGDVVRDEDGPFPAPGNRMLPRPWQPEGPPVWVGGNGAAARRRVRDLADGWLPFEQPAERAKVTDTPSLDAASLPEAIDAIAAGRVERGRDPHFDVCFTPLLSGSAPERAEKLGSIASDLAGTGVTHLAVTGRAASLADCIAELELLGEVVRHGPGGDRLPTAG</sequence>
<keyword evidence="1" id="KW-0285">Flavoprotein</keyword>